<dbReference type="EMBL" id="CACVAU010000019">
    <property type="protein sequence ID" value="CAA6805845.1"/>
    <property type="molecule type" value="Genomic_DNA"/>
</dbReference>
<proteinExistence type="predicted"/>
<dbReference type="AlphaFoldDB" id="A0A6S6SE38"/>
<protein>
    <submittedName>
        <fullName evidence="1">Uncharacterized protein</fullName>
    </submittedName>
</protein>
<sequence>MKKIVIKKVFKPKTGTVSMACTLQGGYAR</sequence>
<reference evidence="1" key="1">
    <citation type="submission" date="2020-01" db="EMBL/GenBank/DDBJ databases">
        <authorList>
            <person name="Meier V. D."/>
            <person name="Meier V D."/>
        </authorList>
    </citation>
    <scope>NUCLEOTIDE SEQUENCE</scope>
    <source>
        <strain evidence="1">HLG_WM_MAG_05</strain>
    </source>
</reference>
<name>A0A6S6SE38_9BACT</name>
<gene>
    <name evidence="1" type="ORF">HELGO_WM12481</name>
</gene>
<organism evidence="1">
    <name type="scientific">uncultured Sulfurovum sp</name>
    <dbReference type="NCBI Taxonomy" id="269237"/>
    <lineage>
        <taxon>Bacteria</taxon>
        <taxon>Pseudomonadati</taxon>
        <taxon>Campylobacterota</taxon>
        <taxon>Epsilonproteobacteria</taxon>
        <taxon>Campylobacterales</taxon>
        <taxon>Sulfurovaceae</taxon>
        <taxon>Sulfurovum</taxon>
        <taxon>environmental samples</taxon>
    </lineage>
</organism>
<evidence type="ECO:0000313" key="1">
    <source>
        <dbReference type="EMBL" id="CAA6805845.1"/>
    </source>
</evidence>
<accession>A0A6S6SE38</accession>